<dbReference type="GO" id="GO:0043005">
    <property type="term" value="C:neuron projection"/>
    <property type="evidence" value="ECO:0007669"/>
    <property type="project" value="TreeGrafter"/>
</dbReference>
<evidence type="ECO:0000256" key="6">
    <source>
        <dbReference type="RuleBase" id="RU000686"/>
    </source>
</evidence>
<keyword evidence="5 6" id="KW-0206">Cytoskeleton</keyword>
<keyword evidence="9" id="KW-1185">Reference proteome</keyword>
<keyword evidence="4" id="KW-0677">Repeat</keyword>
<dbReference type="PANTHER" id="PTHR11501:SF18">
    <property type="entry name" value="MICROTUBULE-ASSOCIATED PROTEIN"/>
    <property type="match status" value="1"/>
</dbReference>
<dbReference type="STRING" id="13249.T1I7V9"/>
<dbReference type="VEuPathDB" id="VectorBase:RPRC012381"/>
<dbReference type="PROSITE" id="PS51491">
    <property type="entry name" value="TAU_MAP_2"/>
    <property type="match status" value="3"/>
</dbReference>
<dbReference type="GO" id="GO:0008017">
    <property type="term" value="F:microtubule binding"/>
    <property type="evidence" value="ECO:0007669"/>
    <property type="project" value="InterPro"/>
</dbReference>
<dbReference type="GO" id="GO:0005874">
    <property type="term" value="C:microtubule"/>
    <property type="evidence" value="ECO:0007669"/>
    <property type="project" value="UniProtKB-KW"/>
</dbReference>
<dbReference type="AlphaFoldDB" id="T1I7V9"/>
<evidence type="ECO:0000313" key="8">
    <source>
        <dbReference type="EnsemblMetazoa" id="RPRC012381-PA"/>
    </source>
</evidence>
<evidence type="ECO:0000256" key="4">
    <source>
        <dbReference type="ARBA" id="ARBA00022737"/>
    </source>
</evidence>
<feature type="region of interest" description="Disordered" evidence="7">
    <location>
        <begin position="78"/>
        <end position="144"/>
    </location>
</feature>
<evidence type="ECO:0000256" key="7">
    <source>
        <dbReference type="SAM" id="MobiDB-lite"/>
    </source>
</evidence>
<dbReference type="eggNOG" id="KOG2418">
    <property type="taxonomic scope" value="Eukaryota"/>
</dbReference>
<name>T1I7V9_RHOPR</name>
<dbReference type="GO" id="GO:0031175">
    <property type="term" value="P:neuron projection development"/>
    <property type="evidence" value="ECO:0007669"/>
    <property type="project" value="TreeGrafter"/>
</dbReference>
<evidence type="ECO:0000256" key="3">
    <source>
        <dbReference type="ARBA" id="ARBA00022553"/>
    </source>
</evidence>
<sequence>MNKVQVGAAPSPNLKTIKSKIGSLENAKHKPGGGNIKIESRKLNFKVQPKIEAKNDTYTPGGGDKKIQSVKLQWNAKPKVGSLDNAAHKPGGGDKKIESVKLDFKDKAKPKVGSKDNIKHVAGGGSVKNSTGSQEGNPSDVSIT</sequence>
<feature type="compositionally biased region" description="Polar residues" evidence="7">
    <location>
        <begin position="127"/>
        <end position="144"/>
    </location>
</feature>
<reference evidence="8" key="1">
    <citation type="submission" date="2015-05" db="UniProtKB">
        <authorList>
            <consortium name="EnsemblMetazoa"/>
        </authorList>
    </citation>
    <scope>IDENTIFICATION</scope>
</reference>
<evidence type="ECO:0000256" key="5">
    <source>
        <dbReference type="ARBA" id="ARBA00023212"/>
    </source>
</evidence>
<protein>
    <recommendedName>
        <fullName evidence="6">Microtubule-associated protein</fullName>
    </recommendedName>
</protein>
<comment type="subcellular location">
    <subcellularLocation>
        <location evidence="1 6">Cytoplasm</location>
        <location evidence="1 6">Cytoskeleton</location>
    </subcellularLocation>
</comment>
<organism evidence="8 9">
    <name type="scientific">Rhodnius prolixus</name>
    <name type="common">Triatomid bug</name>
    <dbReference type="NCBI Taxonomy" id="13249"/>
    <lineage>
        <taxon>Eukaryota</taxon>
        <taxon>Metazoa</taxon>
        <taxon>Ecdysozoa</taxon>
        <taxon>Arthropoda</taxon>
        <taxon>Hexapoda</taxon>
        <taxon>Insecta</taxon>
        <taxon>Pterygota</taxon>
        <taxon>Neoptera</taxon>
        <taxon>Paraneoptera</taxon>
        <taxon>Hemiptera</taxon>
        <taxon>Heteroptera</taxon>
        <taxon>Panheteroptera</taxon>
        <taxon>Cimicomorpha</taxon>
        <taxon>Reduviidae</taxon>
        <taxon>Triatominae</taxon>
        <taxon>Rhodnius</taxon>
    </lineage>
</organism>
<keyword evidence="2 6" id="KW-0963">Cytoplasm</keyword>
<dbReference type="EMBL" id="ACPB03011622">
    <property type="status" value="NOT_ANNOTATED_CDS"/>
    <property type="molecule type" value="Genomic_DNA"/>
</dbReference>
<dbReference type="HOGENOM" id="CLU_150258_0_0_1"/>
<feature type="compositionally biased region" description="Basic and acidic residues" evidence="7">
    <location>
        <begin position="91"/>
        <end position="119"/>
    </location>
</feature>
<keyword evidence="3" id="KW-0597">Phosphoprotein</keyword>
<dbReference type="Proteomes" id="UP000015103">
    <property type="component" value="Unassembled WGS sequence"/>
</dbReference>
<accession>T1I7V9</accession>
<evidence type="ECO:0000313" key="9">
    <source>
        <dbReference type="Proteomes" id="UP000015103"/>
    </source>
</evidence>
<dbReference type="InParanoid" id="T1I7V9"/>
<dbReference type="Pfam" id="PF00418">
    <property type="entry name" value="Tubulin-binding"/>
    <property type="match status" value="3"/>
</dbReference>
<dbReference type="PANTHER" id="PTHR11501">
    <property type="entry name" value="MICROTUBULE-ASSOCIATED PROTEIN"/>
    <property type="match status" value="1"/>
</dbReference>
<dbReference type="GO" id="GO:0000226">
    <property type="term" value="P:microtubule cytoskeleton organization"/>
    <property type="evidence" value="ECO:0007669"/>
    <property type="project" value="TreeGrafter"/>
</dbReference>
<dbReference type="InterPro" id="IPR001084">
    <property type="entry name" value="MAP_tubulin-bd_rpt"/>
</dbReference>
<dbReference type="EnsemblMetazoa" id="RPRC012381-RA">
    <property type="protein sequence ID" value="RPRC012381-PA"/>
    <property type="gene ID" value="RPRC012381"/>
</dbReference>
<proteinExistence type="predicted"/>
<keyword evidence="6" id="KW-0493">Microtubule</keyword>
<evidence type="ECO:0000256" key="2">
    <source>
        <dbReference type="ARBA" id="ARBA00022490"/>
    </source>
</evidence>
<dbReference type="InterPro" id="IPR027324">
    <property type="entry name" value="MAP2/MAP4/Tau"/>
</dbReference>
<evidence type="ECO:0000256" key="1">
    <source>
        <dbReference type="ARBA" id="ARBA00004245"/>
    </source>
</evidence>
<dbReference type="PROSITE" id="PS00229">
    <property type="entry name" value="TAU_MAP_1"/>
    <property type="match status" value="2"/>
</dbReference>